<dbReference type="InterPro" id="IPR036291">
    <property type="entry name" value="NAD(P)-bd_dom_sf"/>
</dbReference>
<dbReference type="SUPFAM" id="SSF51735">
    <property type="entry name" value="NAD(P)-binding Rossmann-fold domains"/>
    <property type="match status" value="1"/>
</dbReference>
<dbReference type="GO" id="GO:0004806">
    <property type="term" value="F:triacylglycerol lipase activity"/>
    <property type="evidence" value="ECO:0007669"/>
    <property type="project" value="TreeGrafter"/>
</dbReference>
<accession>A0A364LC41</accession>
<dbReference type="STRING" id="1196081.A0A364LC41"/>
<sequence>MAQQKTVLITGCSDGGIGSALAKAFQSQGLRVFATARTVSKMASLEQLPSVTLLPLDVTSSASIDAAVDAVKKETNGSLDYLINKAAINQYLPALDTNIAEAKHMFDTNYWGALETTQKFSALLIAKKGTIVSVSSISAHANIPYCSVLAASKRSLEILMDTLRVELKPFGVNTFSVVNGVVRSNAQNWKHFENWKLPDDSLYKSLEQHIHDRISEKDGVYNDGIDRVDTAQHAQRLVDKILAGTTGTLWIGGQAGGVKFATKYMPQVVLDKLFSGGCGLEKLS</sequence>
<dbReference type="Proteomes" id="UP000249363">
    <property type="component" value="Unassembled WGS sequence"/>
</dbReference>
<dbReference type="Gene3D" id="3.40.50.720">
    <property type="entry name" value="NAD(P)-binding Rossmann-like Domain"/>
    <property type="match status" value="1"/>
</dbReference>
<reference evidence="3 4" key="1">
    <citation type="journal article" date="2017" name="Biotechnol. Biofuels">
        <title>Differential beta-glucosidase expression as a function of carbon source availability in Talaromyces amestolkiae: a genomic and proteomic approach.</title>
        <authorList>
            <person name="de Eugenio L.I."/>
            <person name="Mendez-Liter J.A."/>
            <person name="Nieto-Dominguez M."/>
            <person name="Alonso L."/>
            <person name="Gil-Munoz J."/>
            <person name="Barriuso J."/>
            <person name="Prieto A."/>
            <person name="Martinez M.J."/>
        </authorList>
    </citation>
    <scope>NUCLEOTIDE SEQUENCE [LARGE SCALE GENOMIC DNA]</scope>
    <source>
        <strain evidence="3 4">CIB</strain>
    </source>
</reference>
<dbReference type="EMBL" id="MIKG01000024">
    <property type="protein sequence ID" value="RAO73384.1"/>
    <property type="molecule type" value="Genomic_DNA"/>
</dbReference>
<dbReference type="AlphaFoldDB" id="A0A364LC41"/>
<comment type="similarity">
    <text evidence="1">Belongs to the short-chain dehydrogenases/reductases (SDR) family.</text>
</comment>
<dbReference type="GeneID" id="63798610"/>
<dbReference type="PANTHER" id="PTHR44169">
    <property type="entry name" value="NADPH-DEPENDENT 1-ACYLDIHYDROXYACETONE PHOSPHATE REDUCTASE"/>
    <property type="match status" value="1"/>
</dbReference>
<dbReference type="GO" id="GO:0005811">
    <property type="term" value="C:lipid droplet"/>
    <property type="evidence" value="ECO:0007669"/>
    <property type="project" value="TreeGrafter"/>
</dbReference>
<dbReference type="GO" id="GO:0019433">
    <property type="term" value="P:triglyceride catabolic process"/>
    <property type="evidence" value="ECO:0007669"/>
    <property type="project" value="TreeGrafter"/>
</dbReference>
<evidence type="ECO:0000256" key="2">
    <source>
        <dbReference type="ARBA" id="ARBA00023002"/>
    </source>
</evidence>
<dbReference type="PANTHER" id="PTHR44169:SF6">
    <property type="entry name" value="NADPH-DEPENDENT 1-ACYLDIHYDROXYACETONE PHOSPHATE REDUCTASE"/>
    <property type="match status" value="1"/>
</dbReference>
<dbReference type="RefSeq" id="XP_040737898.1">
    <property type="nucleotide sequence ID" value="XM_040882306.1"/>
</dbReference>
<dbReference type="OrthoDB" id="2102561at2759"/>
<keyword evidence="4" id="KW-1185">Reference proteome</keyword>
<gene>
    <name evidence="3" type="ORF">BHQ10_009396</name>
</gene>
<name>A0A364LC41_TALAM</name>
<proteinExistence type="inferred from homology"/>
<dbReference type="GO" id="GO:0000140">
    <property type="term" value="F:acylglycerone-phosphate reductase (NADP+) activity"/>
    <property type="evidence" value="ECO:0007669"/>
    <property type="project" value="TreeGrafter"/>
</dbReference>
<dbReference type="Pfam" id="PF00106">
    <property type="entry name" value="adh_short"/>
    <property type="match status" value="1"/>
</dbReference>
<organism evidence="3 4">
    <name type="scientific">Talaromyces amestolkiae</name>
    <dbReference type="NCBI Taxonomy" id="1196081"/>
    <lineage>
        <taxon>Eukaryota</taxon>
        <taxon>Fungi</taxon>
        <taxon>Dikarya</taxon>
        <taxon>Ascomycota</taxon>
        <taxon>Pezizomycotina</taxon>
        <taxon>Eurotiomycetes</taxon>
        <taxon>Eurotiomycetidae</taxon>
        <taxon>Eurotiales</taxon>
        <taxon>Trichocomaceae</taxon>
        <taxon>Talaromyces</taxon>
        <taxon>Talaromyces sect. Talaromyces</taxon>
    </lineage>
</organism>
<dbReference type="GO" id="GO:0005783">
    <property type="term" value="C:endoplasmic reticulum"/>
    <property type="evidence" value="ECO:0007669"/>
    <property type="project" value="TreeGrafter"/>
</dbReference>
<protein>
    <submittedName>
        <fullName evidence="3">Uncharacterized protein</fullName>
    </submittedName>
</protein>
<dbReference type="PRINTS" id="PR00081">
    <property type="entry name" value="GDHRDH"/>
</dbReference>
<dbReference type="GO" id="GO:0006654">
    <property type="term" value="P:phosphatidic acid biosynthetic process"/>
    <property type="evidence" value="ECO:0007669"/>
    <property type="project" value="TreeGrafter"/>
</dbReference>
<evidence type="ECO:0000313" key="4">
    <source>
        <dbReference type="Proteomes" id="UP000249363"/>
    </source>
</evidence>
<keyword evidence="2" id="KW-0560">Oxidoreductase</keyword>
<evidence type="ECO:0000256" key="1">
    <source>
        <dbReference type="ARBA" id="ARBA00006484"/>
    </source>
</evidence>
<dbReference type="InterPro" id="IPR002347">
    <property type="entry name" value="SDR_fam"/>
</dbReference>
<comment type="caution">
    <text evidence="3">The sequence shown here is derived from an EMBL/GenBank/DDBJ whole genome shotgun (WGS) entry which is preliminary data.</text>
</comment>
<evidence type="ECO:0000313" key="3">
    <source>
        <dbReference type="EMBL" id="RAO73384.1"/>
    </source>
</evidence>